<dbReference type="EMBL" id="JANUAU010000006">
    <property type="protein sequence ID" value="MCS3678188.1"/>
    <property type="molecule type" value="Genomic_DNA"/>
</dbReference>
<dbReference type="Gene3D" id="3.30.450.20">
    <property type="entry name" value="PAS domain"/>
    <property type="match status" value="2"/>
</dbReference>
<dbReference type="AlphaFoldDB" id="A0A9X2Q229"/>
<gene>
    <name evidence="10" type="ORF">GGP71_002118</name>
</gene>
<dbReference type="InterPro" id="IPR003661">
    <property type="entry name" value="HisK_dim/P_dom"/>
</dbReference>
<keyword evidence="4" id="KW-0808">Transferase</keyword>
<protein>
    <recommendedName>
        <fullName evidence="2">histidine kinase</fullName>
        <ecNumber evidence="2">2.7.13.3</ecNumber>
    </recommendedName>
</protein>
<dbReference type="InterPro" id="IPR000014">
    <property type="entry name" value="PAS"/>
</dbReference>
<evidence type="ECO:0000256" key="7">
    <source>
        <dbReference type="SAM" id="Phobius"/>
    </source>
</evidence>
<dbReference type="SUPFAM" id="SSF55874">
    <property type="entry name" value="ATPase domain of HSP90 chaperone/DNA topoisomerase II/histidine kinase"/>
    <property type="match status" value="1"/>
</dbReference>
<evidence type="ECO:0000313" key="11">
    <source>
        <dbReference type="Proteomes" id="UP001155027"/>
    </source>
</evidence>
<dbReference type="Gene3D" id="3.30.565.10">
    <property type="entry name" value="Histidine kinase-like ATPase, C-terminal domain"/>
    <property type="match status" value="1"/>
</dbReference>
<feature type="transmembrane region" description="Helical" evidence="7">
    <location>
        <begin position="59"/>
        <end position="81"/>
    </location>
</feature>
<dbReference type="Pfam" id="PF08448">
    <property type="entry name" value="PAS_4"/>
    <property type="match status" value="2"/>
</dbReference>
<dbReference type="NCBIfam" id="TIGR00229">
    <property type="entry name" value="sensory_box"/>
    <property type="match status" value="1"/>
</dbReference>
<reference evidence="10" key="1">
    <citation type="submission" date="2022-08" db="EMBL/GenBank/DDBJ databases">
        <title>Genomic Encyclopedia of Type Strains, Phase V (KMG-V): Genome sequencing to study the core and pangenomes of soil and plant-associated prokaryotes.</title>
        <authorList>
            <person name="Whitman W."/>
        </authorList>
    </citation>
    <scope>NUCLEOTIDE SEQUENCE</scope>
    <source>
        <strain evidence="10">0</strain>
    </source>
</reference>
<evidence type="ECO:0000313" key="10">
    <source>
        <dbReference type="EMBL" id="MCS3678188.1"/>
    </source>
</evidence>
<evidence type="ECO:0000256" key="4">
    <source>
        <dbReference type="ARBA" id="ARBA00022679"/>
    </source>
</evidence>
<dbReference type="Pfam" id="PF00512">
    <property type="entry name" value="HisKA"/>
    <property type="match status" value="1"/>
</dbReference>
<evidence type="ECO:0000256" key="1">
    <source>
        <dbReference type="ARBA" id="ARBA00000085"/>
    </source>
</evidence>
<dbReference type="SUPFAM" id="SSF47384">
    <property type="entry name" value="Homodimeric domain of signal transducing histidine kinase"/>
    <property type="match status" value="1"/>
</dbReference>
<dbReference type="InterPro" id="IPR036097">
    <property type="entry name" value="HisK_dim/P_sf"/>
</dbReference>
<dbReference type="Proteomes" id="UP001155027">
    <property type="component" value="Unassembled WGS sequence"/>
</dbReference>
<feature type="coiled-coil region" evidence="6">
    <location>
        <begin position="621"/>
        <end position="655"/>
    </location>
</feature>
<dbReference type="InterPro" id="IPR036890">
    <property type="entry name" value="HATPase_C_sf"/>
</dbReference>
<dbReference type="EC" id="2.7.13.3" evidence="2"/>
<accession>A0A9X2Q229</accession>
<feature type="domain" description="PAC" evidence="9">
    <location>
        <begin position="579"/>
        <end position="630"/>
    </location>
</feature>
<dbReference type="PANTHER" id="PTHR43047:SF72">
    <property type="entry name" value="OSMOSENSING HISTIDINE PROTEIN KINASE SLN1"/>
    <property type="match status" value="1"/>
</dbReference>
<evidence type="ECO:0000256" key="3">
    <source>
        <dbReference type="ARBA" id="ARBA00022553"/>
    </source>
</evidence>
<dbReference type="PROSITE" id="PS50113">
    <property type="entry name" value="PAC"/>
    <property type="match status" value="2"/>
</dbReference>
<dbReference type="InterPro" id="IPR003018">
    <property type="entry name" value="GAF"/>
</dbReference>
<keyword evidence="6" id="KW-0175">Coiled coil</keyword>
<keyword evidence="7" id="KW-0812">Transmembrane</keyword>
<dbReference type="InterPro" id="IPR035965">
    <property type="entry name" value="PAS-like_dom_sf"/>
</dbReference>
<evidence type="ECO:0000256" key="6">
    <source>
        <dbReference type="SAM" id="Coils"/>
    </source>
</evidence>
<comment type="caution">
    <text evidence="10">The sequence shown here is derived from an EMBL/GenBank/DDBJ whole genome shotgun (WGS) entry which is preliminary data.</text>
</comment>
<dbReference type="Gene3D" id="1.10.287.130">
    <property type="match status" value="1"/>
</dbReference>
<feature type="transmembrane region" description="Helical" evidence="7">
    <location>
        <begin position="32"/>
        <end position="53"/>
    </location>
</feature>
<dbReference type="InterPro" id="IPR013656">
    <property type="entry name" value="PAS_4"/>
</dbReference>
<keyword evidence="5" id="KW-0418">Kinase</keyword>
<comment type="catalytic activity">
    <reaction evidence="1">
        <text>ATP + protein L-histidine = ADP + protein N-phospho-L-histidine.</text>
        <dbReference type="EC" id="2.7.13.3"/>
    </reaction>
</comment>
<dbReference type="PANTHER" id="PTHR43047">
    <property type="entry name" value="TWO-COMPONENT HISTIDINE PROTEIN KINASE"/>
    <property type="match status" value="1"/>
</dbReference>
<dbReference type="Pfam" id="PF02518">
    <property type="entry name" value="HATPase_c"/>
    <property type="match status" value="1"/>
</dbReference>
<dbReference type="PRINTS" id="PR00344">
    <property type="entry name" value="BCTRLSENSOR"/>
</dbReference>
<sequence length="892" mass="97404">MVPTFPLPFSLFRPDDDALSSREKAMVQTQRIFCLLGAVLVFLTGLLSTHTHPDATTLYWGRFIIAGGLVGLLVASFTWRYIRRTHAAWMKGVLYVLMGWYALQVLQHGLGGARDTGLLVVCAVLPVVAAIGAGSAGPVLRFLGIGGVVSTGSLALGPVPTAEALSLSAGIVTIVLMEGVAAIAHLSMRGRLHEKNEQWQGLLDHLQEAVVISKDREVEYANARAADLFGASTTDALQDYSVSALMTEEGAGAPQSLDAINGGSSSAPFEHRTSGLDGEERIVQSQSVPVQSNGEDAALTIVHDVTDRRTAQQQLRKRAELERLLVEISTGFIDTPLDQLDESIEEALGTVGDFVEADRSYVFLYDGDPESAPLSEVTETNTHEWCAQDIRAEKDNLQNIPCSDVPWWTEQMCRREPLVVPSVAGLPEAAAAERDILEAQDIQSLVVLPMTQGQRLVGFVGFDAVTSQVEWETETITLLRVLSDAIANALHRKQVGTRLQETKNFYREVLDQLPIKLGIFDTDARCRYINPKGIGAPERRDWVRGKTYDQYCDHYDLASELGRRRDEAIRTAAQERRTVRLEETVNADDGPQHYVHFYKPVTGPSGNVRSVVGCGLNITGRVRSEKRLRAAKEAAEAAQEQAEEANQMKSAFLANMSHEVRTPLTTIIGFAEAIESEASALDLPDSCSLAKHARLIETGGKRLMNTLEGILNLSRLEAGQMGFSPEAIDLVAEAKEAADELRPRAREKDIHLRMQAENSTVWAEADDGGVQIVTRNLLSNAIKYTDDGGTVWIRVSQGAGHAIVEVEDNGIGMETETAETLFEPFRQASEGFDREYEGTGIGLAVTQKAVEQMNGTIEVEAEKQVGSRFVVRLPQPTTCPAPSPRRRSLTAS</sequence>
<dbReference type="RefSeq" id="WP_259080500.1">
    <property type="nucleotide sequence ID" value="NZ_JANUAU010000006.1"/>
</dbReference>
<dbReference type="InterPro" id="IPR005467">
    <property type="entry name" value="His_kinase_dom"/>
</dbReference>
<dbReference type="InterPro" id="IPR003594">
    <property type="entry name" value="HATPase_dom"/>
</dbReference>
<dbReference type="SUPFAM" id="SSF55785">
    <property type="entry name" value="PYP-like sensor domain (PAS domain)"/>
    <property type="match status" value="2"/>
</dbReference>
<keyword evidence="3" id="KW-0597">Phosphoprotein</keyword>
<dbReference type="FunFam" id="3.30.565.10:FF:000006">
    <property type="entry name" value="Sensor histidine kinase WalK"/>
    <property type="match status" value="1"/>
</dbReference>
<dbReference type="SMART" id="SM00388">
    <property type="entry name" value="HisKA"/>
    <property type="match status" value="1"/>
</dbReference>
<dbReference type="GO" id="GO:0009927">
    <property type="term" value="F:histidine phosphotransfer kinase activity"/>
    <property type="evidence" value="ECO:0007669"/>
    <property type="project" value="TreeGrafter"/>
</dbReference>
<dbReference type="PROSITE" id="PS50109">
    <property type="entry name" value="HIS_KIN"/>
    <property type="match status" value="1"/>
</dbReference>
<dbReference type="SUPFAM" id="SSF55781">
    <property type="entry name" value="GAF domain-like"/>
    <property type="match status" value="1"/>
</dbReference>
<dbReference type="InterPro" id="IPR004358">
    <property type="entry name" value="Sig_transdc_His_kin-like_C"/>
</dbReference>
<feature type="domain" description="PAC" evidence="9">
    <location>
        <begin position="267"/>
        <end position="317"/>
    </location>
</feature>
<dbReference type="CDD" id="cd00082">
    <property type="entry name" value="HisKA"/>
    <property type="match status" value="1"/>
</dbReference>
<evidence type="ECO:0000256" key="2">
    <source>
        <dbReference type="ARBA" id="ARBA00012438"/>
    </source>
</evidence>
<dbReference type="GO" id="GO:0000155">
    <property type="term" value="F:phosphorelay sensor kinase activity"/>
    <property type="evidence" value="ECO:0007669"/>
    <property type="project" value="InterPro"/>
</dbReference>
<evidence type="ECO:0000256" key="5">
    <source>
        <dbReference type="ARBA" id="ARBA00022777"/>
    </source>
</evidence>
<name>A0A9X2Q229_9BACT</name>
<evidence type="ECO:0000259" key="9">
    <source>
        <dbReference type="PROSITE" id="PS50113"/>
    </source>
</evidence>
<organism evidence="10 11">
    <name type="scientific">Salinibacter ruber</name>
    <dbReference type="NCBI Taxonomy" id="146919"/>
    <lineage>
        <taxon>Bacteria</taxon>
        <taxon>Pseudomonadati</taxon>
        <taxon>Rhodothermota</taxon>
        <taxon>Rhodothermia</taxon>
        <taxon>Rhodothermales</taxon>
        <taxon>Salinibacteraceae</taxon>
        <taxon>Salinibacter</taxon>
    </lineage>
</organism>
<evidence type="ECO:0000259" key="8">
    <source>
        <dbReference type="PROSITE" id="PS50109"/>
    </source>
</evidence>
<dbReference type="InterPro" id="IPR000700">
    <property type="entry name" value="PAS-assoc_C"/>
</dbReference>
<keyword evidence="7" id="KW-1133">Transmembrane helix</keyword>
<dbReference type="Gene3D" id="3.30.450.40">
    <property type="match status" value="1"/>
</dbReference>
<proteinExistence type="predicted"/>
<dbReference type="InterPro" id="IPR029016">
    <property type="entry name" value="GAF-like_dom_sf"/>
</dbReference>
<dbReference type="SMART" id="SM00065">
    <property type="entry name" value="GAF"/>
    <property type="match status" value="1"/>
</dbReference>
<dbReference type="GO" id="GO:0005886">
    <property type="term" value="C:plasma membrane"/>
    <property type="evidence" value="ECO:0007669"/>
    <property type="project" value="TreeGrafter"/>
</dbReference>
<dbReference type="Pfam" id="PF01590">
    <property type="entry name" value="GAF"/>
    <property type="match status" value="1"/>
</dbReference>
<keyword evidence="7" id="KW-0472">Membrane</keyword>
<dbReference type="SMART" id="SM00387">
    <property type="entry name" value="HATPase_c"/>
    <property type="match status" value="1"/>
</dbReference>
<feature type="transmembrane region" description="Helical" evidence="7">
    <location>
        <begin position="116"/>
        <end position="133"/>
    </location>
</feature>
<feature type="domain" description="Histidine kinase" evidence="8">
    <location>
        <begin position="655"/>
        <end position="877"/>
    </location>
</feature>